<accession>U4JUB6</accession>
<feature type="transmembrane region" description="Helical" evidence="1">
    <location>
        <begin position="47"/>
        <end position="64"/>
    </location>
</feature>
<dbReference type="Proteomes" id="UP000016895">
    <property type="component" value="Chromosome 1"/>
</dbReference>
<dbReference type="RefSeq" id="WP_004397767.1">
    <property type="nucleotide sequence ID" value="NC_022528.1"/>
</dbReference>
<proteinExistence type="predicted"/>
<protein>
    <submittedName>
        <fullName evidence="2">Uncharacterized protein</fullName>
    </submittedName>
</protein>
<dbReference type="EMBL" id="FO203526">
    <property type="protein sequence ID" value="CCO56445.1"/>
    <property type="molecule type" value="Genomic_DNA"/>
</dbReference>
<dbReference type="OrthoDB" id="5899423at2"/>
<keyword evidence="3" id="KW-1185">Reference proteome</keyword>
<sequence length="153" mass="17727">MSDDKHIHLTIKSVASALSVILLLIIGGSLTMSLIEATFNIGERFGYFYYWVVMMGIAIMLVCIPNGMMIIHGLKFFSQVNMYNCYFQLATALVLFKTGPVWLYISLSNVAIPLLCFFLLRGKSYKNFVEFYYVLQTNRRLERKRLKELTKQR</sequence>
<organism evidence="2 3">
    <name type="scientific">Vibrio nigripulchritudo</name>
    <dbReference type="NCBI Taxonomy" id="28173"/>
    <lineage>
        <taxon>Bacteria</taxon>
        <taxon>Pseudomonadati</taxon>
        <taxon>Pseudomonadota</taxon>
        <taxon>Gammaproteobacteria</taxon>
        <taxon>Vibrionales</taxon>
        <taxon>Vibrionaceae</taxon>
        <taxon>Vibrio</taxon>
    </lineage>
</organism>
<reference evidence="2 3" key="1">
    <citation type="journal article" date="2013" name="ISME J.">
        <title>Comparative genomics of pathogenic lineages of Vibrio nigripulchritudo identifies virulence-associated traits.</title>
        <authorList>
            <person name="Goudenege D."/>
            <person name="Labreuche Y."/>
            <person name="Krin E."/>
            <person name="Ansquer D."/>
            <person name="Mangenot S."/>
            <person name="Calteau A."/>
            <person name="Medigue C."/>
            <person name="Mazel D."/>
            <person name="Polz M.F."/>
            <person name="Le Roux F."/>
        </authorList>
    </citation>
    <scope>NUCLEOTIDE SEQUENCE [LARGE SCALE GENOMIC DNA]</scope>
    <source>
        <strain evidence="3">SnF1</strain>
    </source>
</reference>
<dbReference type="KEGG" id="vni:VIBNI_A0241"/>
<keyword evidence="1" id="KW-1133">Transmembrane helix</keyword>
<dbReference type="STRING" id="28173.VIBNI_A0241"/>
<dbReference type="AlphaFoldDB" id="U4JUB6"/>
<feature type="transmembrane region" description="Helical" evidence="1">
    <location>
        <begin position="14"/>
        <end position="35"/>
    </location>
</feature>
<evidence type="ECO:0000313" key="2">
    <source>
        <dbReference type="EMBL" id="CCO56445.1"/>
    </source>
</evidence>
<name>U4JUB6_9VIBR</name>
<evidence type="ECO:0000256" key="1">
    <source>
        <dbReference type="SAM" id="Phobius"/>
    </source>
</evidence>
<feature type="transmembrane region" description="Helical" evidence="1">
    <location>
        <begin position="102"/>
        <end position="120"/>
    </location>
</feature>
<evidence type="ECO:0000313" key="3">
    <source>
        <dbReference type="Proteomes" id="UP000016895"/>
    </source>
</evidence>
<keyword evidence="1" id="KW-0472">Membrane</keyword>
<keyword evidence="1" id="KW-0812">Transmembrane</keyword>
<gene>
    <name evidence="2" type="ORF">VIBNI_A0241</name>
</gene>